<dbReference type="EMBL" id="JAAFZH010000002">
    <property type="protein sequence ID" value="NDU94246.1"/>
    <property type="molecule type" value="Genomic_DNA"/>
</dbReference>
<dbReference type="RefSeq" id="WP_163943905.1">
    <property type="nucleotide sequence ID" value="NZ_JAAFZH010000002.1"/>
</dbReference>
<protein>
    <submittedName>
        <fullName evidence="1">Uncharacterized protein</fullName>
    </submittedName>
</protein>
<reference evidence="1 2" key="1">
    <citation type="submission" date="2020-02" db="EMBL/GenBank/DDBJ databases">
        <title>Draft genome sequence of two Spirosoma agri KCTC 52727 and Spirosoma terrae KCTC 52035.</title>
        <authorList>
            <person name="Rojas J."/>
            <person name="Ambika Manirajan B."/>
            <person name="Suarez C."/>
            <person name="Ratering S."/>
            <person name="Schnell S."/>
        </authorList>
    </citation>
    <scope>NUCLEOTIDE SEQUENCE [LARGE SCALE GENOMIC DNA]</scope>
    <source>
        <strain evidence="1 2">KCTC 52035</strain>
    </source>
</reference>
<evidence type="ECO:0000313" key="2">
    <source>
        <dbReference type="Proteomes" id="UP000474175"/>
    </source>
</evidence>
<name>A0A6L9L167_9BACT</name>
<organism evidence="1 2">
    <name type="scientific">Spirosoma terrae</name>
    <dbReference type="NCBI Taxonomy" id="1968276"/>
    <lineage>
        <taxon>Bacteria</taxon>
        <taxon>Pseudomonadati</taxon>
        <taxon>Bacteroidota</taxon>
        <taxon>Cytophagia</taxon>
        <taxon>Cytophagales</taxon>
        <taxon>Cytophagaceae</taxon>
        <taxon>Spirosoma</taxon>
    </lineage>
</organism>
<dbReference type="AlphaFoldDB" id="A0A6L9L167"/>
<accession>A0A6L9L167</accession>
<evidence type="ECO:0000313" key="1">
    <source>
        <dbReference type="EMBL" id="NDU94246.1"/>
    </source>
</evidence>
<comment type="caution">
    <text evidence="1">The sequence shown here is derived from an EMBL/GenBank/DDBJ whole genome shotgun (WGS) entry which is preliminary data.</text>
</comment>
<gene>
    <name evidence="1" type="ORF">GK108_05120</name>
</gene>
<keyword evidence="2" id="KW-1185">Reference proteome</keyword>
<proteinExistence type="predicted"/>
<sequence>MSGVSTVILTTTDGGGLTNTTSFSLTVSPAQSTTTTPPTGFAITGVQTVSCETVSAGLRRVRFTPQYAGVTGQTISFRVENELAATTASCPYTLNLYTDNPAITLKAQQVGSGGEVSYRYNWLAACSAPARVGYTRGPDSTGGDRIGQPGGR</sequence>
<dbReference type="Proteomes" id="UP000474175">
    <property type="component" value="Unassembled WGS sequence"/>
</dbReference>